<sequence length="141" mass="14984">MIATRLDPNELTGLAWLLNTASLPSADLAETDRVFFRFDADSLVGYGGLEGEGADRLLRSILVVPDRRGAGIGRTLVAALEQEARGLGVERLHLLTTTAAVFFRALGYAAADRHAAPSAIAATREFTLLCPASATYLVKAL</sequence>
<keyword evidence="5" id="KW-1185">Reference proteome</keyword>
<dbReference type="EMBL" id="VNIM01000002">
    <property type="protein sequence ID" value="TVV77435.1"/>
    <property type="molecule type" value="Genomic_DNA"/>
</dbReference>
<dbReference type="CDD" id="cd04301">
    <property type="entry name" value="NAT_SF"/>
    <property type="match status" value="1"/>
</dbReference>
<dbReference type="Pfam" id="PF13508">
    <property type="entry name" value="Acetyltransf_7"/>
    <property type="match status" value="1"/>
</dbReference>
<feature type="domain" description="N-acetyltransferase" evidence="3">
    <location>
        <begin position="1"/>
        <end position="127"/>
    </location>
</feature>
<dbReference type="NCBIfam" id="NF040501">
    <property type="entry name" value="resist_ArsN2"/>
    <property type="match status" value="1"/>
</dbReference>
<dbReference type="GO" id="GO:0016747">
    <property type="term" value="F:acyltransferase activity, transferring groups other than amino-acyl groups"/>
    <property type="evidence" value="ECO:0007669"/>
    <property type="project" value="InterPro"/>
</dbReference>
<accession>A0A558RD82</accession>
<evidence type="ECO:0000259" key="3">
    <source>
        <dbReference type="PROSITE" id="PS51186"/>
    </source>
</evidence>
<dbReference type="OrthoDB" id="5197788at2"/>
<proteinExistence type="predicted"/>
<gene>
    <name evidence="4" type="ORF">FOY91_01195</name>
</gene>
<dbReference type="PANTHER" id="PTHR43877">
    <property type="entry name" value="AMINOALKYLPHOSPHONATE N-ACETYLTRANSFERASE-RELATED-RELATED"/>
    <property type="match status" value="1"/>
</dbReference>
<dbReference type="SUPFAM" id="SSF55729">
    <property type="entry name" value="Acyl-CoA N-acyltransferases (Nat)"/>
    <property type="match status" value="1"/>
</dbReference>
<comment type="caution">
    <text evidence="4">The sequence shown here is derived from an EMBL/GenBank/DDBJ whole genome shotgun (WGS) entry which is preliminary data.</text>
</comment>
<dbReference type="Proteomes" id="UP000318681">
    <property type="component" value="Unassembled WGS sequence"/>
</dbReference>
<dbReference type="AlphaFoldDB" id="A0A558RD82"/>
<organism evidence="4 5">
    <name type="scientific">Alterirhizorhabdus solaris</name>
    <dbReference type="NCBI Taxonomy" id="2529389"/>
    <lineage>
        <taxon>Bacteria</taxon>
        <taxon>Pseudomonadati</taxon>
        <taxon>Pseudomonadota</taxon>
        <taxon>Alphaproteobacteria</taxon>
        <taxon>Sphingomonadales</taxon>
        <taxon>Rhizorhabdaceae</taxon>
        <taxon>Alterirhizorhabdus</taxon>
    </lineage>
</organism>
<protein>
    <submittedName>
        <fullName evidence="4">GNAT family N-acetyltransferase</fullName>
    </submittedName>
</protein>
<reference evidence="4 5" key="1">
    <citation type="submission" date="2019-07" db="EMBL/GenBank/DDBJ databases">
        <title>Sphingomonas solaris sp. nov., isolated from a solar panel from Boston, Massachusetts.</title>
        <authorList>
            <person name="Tanner K."/>
            <person name="Pascual J."/>
            <person name="Mancuso C."/>
            <person name="Pereto J."/>
            <person name="Khalil A."/>
            <person name="Vilanova C."/>
        </authorList>
    </citation>
    <scope>NUCLEOTIDE SEQUENCE [LARGE SCALE GENOMIC DNA]</scope>
    <source>
        <strain evidence="4 5">R4DWN</strain>
    </source>
</reference>
<dbReference type="PROSITE" id="PS51186">
    <property type="entry name" value="GNAT"/>
    <property type="match status" value="1"/>
</dbReference>
<evidence type="ECO:0000313" key="5">
    <source>
        <dbReference type="Proteomes" id="UP000318681"/>
    </source>
</evidence>
<dbReference type="InterPro" id="IPR016181">
    <property type="entry name" value="Acyl_CoA_acyltransferase"/>
</dbReference>
<keyword evidence="1 4" id="KW-0808">Transferase</keyword>
<dbReference type="InterPro" id="IPR050832">
    <property type="entry name" value="Bact_Acetyltransf"/>
</dbReference>
<name>A0A558RD82_9SPHN</name>
<keyword evidence="2" id="KW-0012">Acyltransferase</keyword>
<evidence type="ECO:0000313" key="4">
    <source>
        <dbReference type="EMBL" id="TVV77435.1"/>
    </source>
</evidence>
<dbReference type="Gene3D" id="3.40.630.30">
    <property type="match status" value="1"/>
</dbReference>
<dbReference type="PANTHER" id="PTHR43877:SF2">
    <property type="entry name" value="AMINOALKYLPHOSPHONATE N-ACETYLTRANSFERASE-RELATED"/>
    <property type="match status" value="1"/>
</dbReference>
<dbReference type="InterPro" id="IPR000182">
    <property type="entry name" value="GNAT_dom"/>
</dbReference>
<evidence type="ECO:0000256" key="2">
    <source>
        <dbReference type="ARBA" id="ARBA00023315"/>
    </source>
</evidence>
<evidence type="ECO:0000256" key="1">
    <source>
        <dbReference type="ARBA" id="ARBA00022679"/>
    </source>
</evidence>